<dbReference type="InterPro" id="IPR027417">
    <property type="entry name" value="P-loop_NTPase"/>
</dbReference>
<keyword evidence="6" id="KW-0547">Nucleotide-binding</keyword>
<evidence type="ECO:0000256" key="3">
    <source>
        <dbReference type="ARBA" id="ARBA00022448"/>
    </source>
</evidence>
<organism evidence="15 16">
    <name type="scientific">Gambusia affinis</name>
    <name type="common">Western mosquitofish</name>
    <name type="synonym">Heterandria affinis</name>
    <dbReference type="NCBI Taxonomy" id="33528"/>
    <lineage>
        <taxon>Eukaryota</taxon>
        <taxon>Metazoa</taxon>
        <taxon>Chordata</taxon>
        <taxon>Craniata</taxon>
        <taxon>Vertebrata</taxon>
        <taxon>Euteleostomi</taxon>
        <taxon>Actinopterygii</taxon>
        <taxon>Neopterygii</taxon>
        <taxon>Teleostei</taxon>
        <taxon>Neoteleostei</taxon>
        <taxon>Acanthomorphata</taxon>
        <taxon>Ovalentaria</taxon>
        <taxon>Atherinomorphae</taxon>
        <taxon>Cyprinodontiformes</taxon>
        <taxon>Poeciliidae</taxon>
        <taxon>Poeciliinae</taxon>
        <taxon>Gambusia</taxon>
    </lineage>
</organism>
<keyword evidence="3" id="KW-0813">Transport</keyword>
<evidence type="ECO:0000259" key="13">
    <source>
        <dbReference type="PROSITE" id="PS50893"/>
    </source>
</evidence>
<dbReference type="GO" id="GO:0016887">
    <property type="term" value="F:ATP hydrolysis activity"/>
    <property type="evidence" value="ECO:0007669"/>
    <property type="project" value="InterPro"/>
</dbReference>
<dbReference type="InterPro" id="IPR011527">
    <property type="entry name" value="ABC1_TM_dom"/>
</dbReference>
<dbReference type="Pfam" id="PF00664">
    <property type="entry name" value="ABC_membrane"/>
    <property type="match status" value="1"/>
</dbReference>
<dbReference type="CDD" id="cd03244">
    <property type="entry name" value="ABCC_MRP_domain2"/>
    <property type="match status" value="1"/>
</dbReference>
<feature type="domain" description="ABC transporter" evidence="13">
    <location>
        <begin position="1285"/>
        <end position="1559"/>
    </location>
</feature>
<comment type="similarity">
    <text evidence="2">Belongs to the ABC transporter superfamily. ABCC family. Conjugate transporter (TC 3.A.1.208) subfamily.</text>
</comment>
<dbReference type="InterPro" id="IPR003439">
    <property type="entry name" value="ABC_transporter-like_ATP-bd"/>
</dbReference>
<feature type="domain" description="ABC transporter" evidence="13">
    <location>
        <begin position="597"/>
        <end position="872"/>
    </location>
</feature>
<dbReference type="PROSITE" id="PS00211">
    <property type="entry name" value="ABC_TRANSPORTER_1"/>
    <property type="match status" value="2"/>
</dbReference>
<name>A0A315W364_GAMAF</name>
<dbReference type="FunFam" id="1.20.1560.10:FF:000015">
    <property type="entry name" value="multidrug resistance-associated protein 5 isoform X1"/>
    <property type="match status" value="1"/>
</dbReference>
<evidence type="ECO:0000256" key="11">
    <source>
        <dbReference type="SAM" id="MobiDB-lite"/>
    </source>
</evidence>
<feature type="transmembrane region" description="Helical" evidence="12">
    <location>
        <begin position="1004"/>
        <end position="1026"/>
    </location>
</feature>
<feature type="transmembrane region" description="Helical" evidence="12">
    <location>
        <begin position="183"/>
        <end position="205"/>
    </location>
</feature>
<evidence type="ECO:0000256" key="6">
    <source>
        <dbReference type="ARBA" id="ARBA00022741"/>
    </source>
</evidence>
<feature type="domain" description="ABC transmembrane type-1" evidence="14">
    <location>
        <begin position="949"/>
        <end position="1247"/>
    </location>
</feature>
<dbReference type="EMBL" id="NHOQ01001200">
    <property type="protein sequence ID" value="PWA26188.1"/>
    <property type="molecule type" value="Genomic_DNA"/>
</dbReference>
<evidence type="ECO:0000256" key="9">
    <source>
        <dbReference type="ARBA" id="ARBA00023136"/>
    </source>
</evidence>
<feature type="transmembrane region" description="Helical" evidence="12">
    <location>
        <begin position="371"/>
        <end position="396"/>
    </location>
</feature>
<feature type="region of interest" description="Disordered" evidence="11">
    <location>
        <begin position="534"/>
        <end position="587"/>
    </location>
</feature>
<keyword evidence="10" id="KW-0325">Glycoprotein</keyword>
<dbReference type="CDD" id="cd03250">
    <property type="entry name" value="ABCC_MRP_domain1"/>
    <property type="match status" value="1"/>
</dbReference>
<evidence type="ECO:0000256" key="5">
    <source>
        <dbReference type="ARBA" id="ARBA00022737"/>
    </source>
</evidence>
<feature type="transmembrane region" description="Helical" evidence="12">
    <location>
        <begin position="282"/>
        <end position="304"/>
    </location>
</feature>
<feature type="domain" description="ABC transmembrane type-1" evidence="14">
    <location>
        <begin position="143"/>
        <end position="471"/>
    </location>
</feature>
<dbReference type="InterPro" id="IPR003593">
    <property type="entry name" value="AAA+_ATPase"/>
</dbReference>
<dbReference type="SMART" id="SM00382">
    <property type="entry name" value="AAA"/>
    <property type="match status" value="2"/>
</dbReference>
<feature type="compositionally biased region" description="Acidic residues" evidence="11">
    <location>
        <begin position="562"/>
        <end position="574"/>
    </location>
</feature>
<protein>
    <recommendedName>
        <fullName evidence="17">ATP-binding cassette, sub-family C (CFTR/MRP), member 5</fullName>
    </recommendedName>
</protein>
<dbReference type="CDD" id="cd18599">
    <property type="entry name" value="ABC_6TM_MRP5_8_9_D2"/>
    <property type="match status" value="1"/>
</dbReference>
<feature type="region of interest" description="Disordered" evidence="11">
    <location>
        <begin position="886"/>
        <end position="924"/>
    </location>
</feature>
<evidence type="ECO:0008006" key="17">
    <source>
        <dbReference type="Google" id="ProtNLM"/>
    </source>
</evidence>
<evidence type="ECO:0000259" key="14">
    <source>
        <dbReference type="PROSITE" id="PS50929"/>
    </source>
</evidence>
<keyword evidence="7" id="KW-0067">ATP-binding</keyword>
<feature type="transmembrane region" description="Helical" evidence="12">
    <location>
        <begin position="1109"/>
        <end position="1128"/>
    </location>
</feature>
<dbReference type="FunFam" id="3.40.50.300:FF:001958">
    <property type="entry name" value="ATP binding cassette subfamily C member 11"/>
    <property type="match status" value="1"/>
</dbReference>
<dbReference type="InterPro" id="IPR036640">
    <property type="entry name" value="ABC1_TM_sf"/>
</dbReference>
<keyword evidence="5" id="KW-0677">Repeat</keyword>
<dbReference type="InterPro" id="IPR050173">
    <property type="entry name" value="ABC_transporter_C-like"/>
</dbReference>
<feature type="compositionally biased region" description="Basic and acidic residues" evidence="11">
    <location>
        <begin position="535"/>
        <end position="551"/>
    </location>
</feature>
<dbReference type="STRING" id="33528.ENSGAFP00000025149"/>
<evidence type="ECO:0000256" key="7">
    <source>
        <dbReference type="ARBA" id="ARBA00022840"/>
    </source>
</evidence>
<evidence type="ECO:0000256" key="1">
    <source>
        <dbReference type="ARBA" id="ARBA00004127"/>
    </source>
</evidence>
<dbReference type="GO" id="GO:0005524">
    <property type="term" value="F:ATP binding"/>
    <property type="evidence" value="ECO:0007669"/>
    <property type="project" value="UniProtKB-KW"/>
</dbReference>
<comment type="caution">
    <text evidence="15">The sequence shown here is derived from an EMBL/GenBank/DDBJ whole genome shotgun (WGS) entry which is preliminary data.</text>
</comment>
<keyword evidence="16" id="KW-1185">Reference proteome</keyword>
<sequence>MKQHDFGRSESGLSQNSCDAPPRSEVSQNQVVLGLCEDRPTGCHDEELAKGGATEQKADRFAHPVNSAGFFSFMTFHWLTPVALQARRKGQLLLEDVWPVAPKERCHDNSVRLRTLWEEEQKSKGTEASLCSVVWTFCRTRLLLSILCLTVTQLAGFSGPAFVVKRLLDYTQQEESDLTYGLLLVLGLLTTELMRSWSLALTWALNYRTGCRLRGAVLSLAFEKILRLRSVRDKSVGQVGSRTAWWLHRKLAAPLTGLTSVIPHTQLINMCSSDGQRMFDAAAVGSLLAGGPLLAVLGVAYNLYILGPTSLLGSSVFILFYPTMMFSSRMTAYFRRKGVAVTDRRVQKMNEILSYIKFIKMYAWGTSKVRGLLTALLLPVATVTQAVTCLCFLSGIRDEERRLLELTGYFQSITVGVAPIVVVIASVVTFSTHMLLGYDLTAAQAFTVVTVFNAMTFALKVTPISVKSLSEASVAVERFKSLFLLPEIDSVRALPSDPLVAVEMCGASLGWEGAGQSAQASPCVRAAGRHRQREKCRDPGVLQDREDKEEVTGSLLGGDADSSPEEEDGDEEDSCPPRLAVPRPSQRPQSTLHCITLNVQQVGVSHFVPLTTLLSFTLRVSDCLQGQLLGVCGCVGSGKTSLISAILGQVTFPVCPSVPSRQLVGTGVDWLVCWQLTVLEGSVAVRGRMAYVAQQAWILNATLRDNILFGQEYEEDRYQSVLSACCLKPDLVLLPNADLTEIGERGANLSGGQRQRISLARALYSDRDVYILDDPLSALDAHVANHIFRNAIKKQLHNKTVIFVTHQLQVAFLQTLTDVRPLHRVTMEISVCPQYMVDCDDIILMREGSIVEQGNHDDLMKLNGDYAAMFNHFQLGDPPIVEVPVCPSPSVPSRKQGGSQRKPADTKPGSMKKSSPVVKDNGEEQQHGAVSWPVFRVYMAACGGSAPCLLILVLFVLNVGSAAFCHWWLSYWINQGSGNTTVTVGNSSAMSVSMKDNPKMQQYAVIYASSMGVMLIFKLIRGIAFVKGTLRASSKLHDQLFHKILRCPMKFFDTTPTGRILNRFSKDMDEGRVVDTRLPFQAEMFIQNVILVFFCLGVISYVFPWFLVAVGPLVLGFAALHSVSKVFIRELKRLDNVTMSPFMSHITSSIQGLTTLQAYDRGQDFLRRYQFLLDQNQSPFYLFSCAMRWLAVRLDVISVSLISMTALMMVLMHGQIPPAYAGLAISYAVQLTGLFQFTVRLASETEARFTSVERIHHYIQSLSQEAPARVKGRAPPPDWPQQGELVFRDVEMRYQENLPLVLNKISCSIRPKEKVGIVGRTGSGKSSLGVALFRLVERSGGSILIDGIDISDIGLADLRSKLSIIPQDPVLFSGTVRSNLDPFNQYSEEKIWDALERSHMKESVSGPSTGPHRSGSKVYKNDDTKPSCYSWFSAGQNLLLFQAVSQLPQRLESEVVENGENFSVGERQLLCVARALLRQCKVLVLDEATAAMDAETDFLIQETIRNSFQDCTTLTIAHRLHTVLSSDRIMVLTRGQVAEFDEPARLLANENSRLCSMLAAAESKVSVRG</sequence>
<evidence type="ECO:0000256" key="8">
    <source>
        <dbReference type="ARBA" id="ARBA00022989"/>
    </source>
</evidence>
<dbReference type="GO" id="GO:0016020">
    <property type="term" value="C:membrane"/>
    <property type="evidence" value="ECO:0007669"/>
    <property type="project" value="InterPro"/>
</dbReference>
<feature type="transmembrane region" description="Helical" evidence="12">
    <location>
        <begin position="142"/>
        <end position="163"/>
    </location>
</feature>
<feature type="region of interest" description="Disordered" evidence="11">
    <location>
        <begin position="1"/>
        <end position="25"/>
    </location>
</feature>
<keyword evidence="9 12" id="KW-0472">Membrane</keyword>
<accession>A0A315W364</accession>
<dbReference type="PANTHER" id="PTHR24223">
    <property type="entry name" value="ATP-BINDING CASSETTE SUB-FAMILY C"/>
    <property type="match status" value="1"/>
</dbReference>
<dbReference type="InterPro" id="IPR017871">
    <property type="entry name" value="ABC_transporter-like_CS"/>
</dbReference>
<evidence type="ECO:0000313" key="16">
    <source>
        <dbReference type="Proteomes" id="UP000250572"/>
    </source>
</evidence>
<gene>
    <name evidence="15" type="ORF">CCH79_00019763</name>
</gene>
<evidence type="ECO:0000313" key="15">
    <source>
        <dbReference type="EMBL" id="PWA26188.1"/>
    </source>
</evidence>
<dbReference type="Pfam" id="PF00005">
    <property type="entry name" value="ABC_tran"/>
    <property type="match status" value="2"/>
</dbReference>
<dbReference type="CDD" id="cd18592">
    <property type="entry name" value="ABC_6TM_MRP5_8_9_D1"/>
    <property type="match status" value="1"/>
</dbReference>
<dbReference type="GO" id="GO:0140359">
    <property type="term" value="F:ABC-type transporter activity"/>
    <property type="evidence" value="ECO:0007669"/>
    <property type="project" value="InterPro"/>
</dbReference>
<dbReference type="PANTHER" id="PTHR24223:SF196">
    <property type="entry name" value="ATP-BINDING CASSETTE SUB-FAMILY C MEMBER 5"/>
    <property type="match status" value="1"/>
</dbReference>
<dbReference type="PROSITE" id="PS50893">
    <property type="entry name" value="ABC_TRANSPORTER_2"/>
    <property type="match status" value="2"/>
</dbReference>
<dbReference type="FunFam" id="3.40.50.300:FF:003492">
    <property type="entry name" value="AGAP012735-PA"/>
    <property type="match status" value="1"/>
</dbReference>
<dbReference type="GO" id="GO:0012505">
    <property type="term" value="C:endomembrane system"/>
    <property type="evidence" value="ECO:0007669"/>
    <property type="project" value="UniProtKB-SubCell"/>
</dbReference>
<evidence type="ECO:0000256" key="12">
    <source>
        <dbReference type="SAM" id="Phobius"/>
    </source>
</evidence>
<dbReference type="Proteomes" id="UP000250572">
    <property type="component" value="Unassembled WGS sequence"/>
</dbReference>
<feature type="transmembrane region" description="Helical" evidence="12">
    <location>
        <begin position="408"/>
        <end position="430"/>
    </location>
</feature>
<evidence type="ECO:0000256" key="4">
    <source>
        <dbReference type="ARBA" id="ARBA00022692"/>
    </source>
</evidence>
<feature type="transmembrane region" description="Helical" evidence="12">
    <location>
        <begin position="442"/>
        <end position="459"/>
    </location>
</feature>
<dbReference type="SUPFAM" id="SSF52540">
    <property type="entry name" value="P-loop containing nucleoside triphosphate hydrolases"/>
    <property type="match status" value="2"/>
</dbReference>
<keyword evidence="4 12" id="KW-0812">Transmembrane</keyword>
<evidence type="ECO:0000256" key="2">
    <source>
        <dbReference type="ARBA" id="ARBA00009726"/>
    </source>
</evidence>
<comment type="subcellular location">
    <subcellularLocation>
        <location evidence="1">Endomembrane system</location>
        <topology evidence="1">Multi-pass membrane protein</topology>
    </subcellularLocation>
</comment>
<dbReference type="Gene3D" id="1.20.1560.10">
    <property type="entry name" value="ABC transporter type 1, transmembrane domain"/>
    <property type="match status" value="2"/>
</dbReference>
<feature type="transmembrane region" description="Helical" evidence="12">
    <location>
        <begin position="1190"/>
        <end position="1213"/>
    </location>
</feature>
<evidence type="ECO:0000256" key="10">
    <source>
        <dbReference type="ARBA" id="ARBA00023180"/>
    </source>
</evidence>
<dbReference type="SUPFAM" id="SSF90123">
    <property type="entry name" value="ABC transporter transmembrane region"/>
    <property type="match status" value="2"/>
</dbReference>
<feature type="transmembrane region" description="Helical" evidence="12">
    <location>
        <begin position="948"/>
        <end position="969"/>
    </location>
</feature>
<dbReference type="PROSITE" id="PS50929">
    <property type="entry name" value="ABC_TM1F"/>
    <property type="match status" value="2"/>
</dbReference>
<keyword evidence="8 12" id="KW-1133">Transmembrane helix</keyword>
<dbReference type="Gene3D" id="3.40.50.300">
    <property type="entry name" value="P-loop containing nucleotide triphosphate hydrolases"/>
    <property type="match status" value="2"/>
</dbReference>
<proteinExistence type="inferred from homology"/>
<feature type="transmembrane region" description="Helical" evidence="12">
    <location>
        <begin position="310"/>
        <end position="328"/>
    </location>
</feature>
<reference evidence="15 16" key="1">
    <citation type="journal article" date="2018" name="G3 (Bethesda)">
        <title>A High-Quality Reference Genome for the Invasive Mosquitofish Gambusia affinis Using a Chicago Library.</title>
        <authorList>
            <person name="Hoffberg S.L."/>
            <person name="Troendle N.J."/>
            <person name="Glenn T.C."/>
            <person name="Mahmud O."/>
            <person name="Louha S."/>
            <person name="Chalopin D."/>
            <person name="Bennetzen J.L."/>
            <person name="Mauricio R."/>
        </authorList>
    </citation>
    <scope>NUCLEOTIDE SEQUENCE [LARGE SCALE GENOMIC DNA]</scope>
    <source>
        <strain evidence="15">NE01/NJP1002.9</strain>
        <tissue evidence="15">Muscle</tissue>
    </source>
</reference>